<dbReference type="PANTHER" id="PTHR16089:SF19">
    <property type="entry name" value="TRANSCRIPTIONAL-REGULATING FACTOR 1"/>
    <property type="match status" value="1"/>
</dbReference>
<keyword evidence="5" id="KW-0862">Zinc</keyword>
<dbReference type="PROSITE" id="PS51293">
    <property type="entry name" value="SANT"/>
    <property type="match status" value="1"/>
</dbReference>
<feature type="region of interest" description="Disordered" evidence="6">
    <location>
        <begin position="18"/>
        <end position="86"/>
    </location>
</feature>
<feature type="region of interest" description="Disordered" evidence="6">
    <location>
        <begin position="781"/>
        <end position="800"/>
    </location>
</feature>
<feature type="domain" description="SANT" evidence="9">
    <location>
        <begin position="793"/>
        <end position="844"/>
    </location>
</feature>
<feature type="compositionally biased region" description="Polar residues" evidence="6">
    <location>
        <begin position="66"/>
        <end position="77"/>
    </location>
</feature>
<dbReference type="InterPro" id="IPR017884">
    <property type="entry name" value="SANT_dom"/>
</dbReference>
<accession>A0A8C4DVH6</accession>
<dbReference type="SUPFAM" id="SSF46689">
    <property type="entry name" value="Homeodomain-like"/>
    <property type="match status" value="1"/>
</dbReference>
<dbReference type="PANTHER" id="PTHR16089">
    <property type="entry name" value="REST COREPRESSOR COREST PROTEIN-RELATED"/>
    <property type="match status" value="1"/>
</dbReference>
<feature type="domain" description="C2H2-type" evidence="7">
    <location>
        <begin position="497"/>
        <end position="524"/>
    </location>
</feature>
<dbReference type="GO" id="GO:0008270">
    <property type="term" value="F:zinc ion binding"/>
    <property type="evidence" value="ECO:0007669"/>
    <property type="project" value="UniProtKB-KW"/>
</dbReference>
<dbReference type="PROSITE" id="PS51156">
    <property type="entry name" value="ELM2"/>
    <property type="match status" value="1"/>
</dbReference>
<dbReference type="Gene3D" id="1.10.10.60">
    <property type="entry name" value="Homeodomain-like"/>
    <property type="match status" value="1"/>
</dbReference>
<keyword evidence="11" id="KW-1185">Reference proteome</keyword>
<name>A0A8C4DVH6_DICLA</name>
<dbReference type="SMART" id="SM00355">
    <property type="entry name" value="ZnF_C2H2"/>
    <property type="match status" value="1"/>
</dbReference>
<reference evidence="10" key="1">
    <citation type="submission" date="2025-08" db="UniProtKB">
        <authorList>
            <consortium name="Ensembl"/>
        </authorList>
    </citation>
    <scope>IDENTIFICATION</scope>
</reference>
<dbReference type="SMART" id="SM00717">
    <property type="entry name" value="SANT"/>
    <property type="match status" value="1"/>
</dbReference>
<feature type="compositionally biased region" description="Polar residues" evidence="6">
    <location>
        <begin position="129"/>
        <end position="140"/>
    </location>
</feature>
<evidence type="ECO:0000259" key="9">
    <source>
        <dbReference type="PROSITE" id="PS51293"/>
    </source>
</evidence>
<feature type="compositionally biased region" description="Basic and acidic residues" evidence="6">
    <location>
        <begin position="357"/>
        <end position="369"/>
    </location>
</feature>
<keyword evidence="2" id="KW-0805">Transcription regulation</keyword>
<dbReference type="Pfam" id="PF01448">
    <property type="entry name" value="ELM2"/>
    <property type="match status" value="1"/>
</dbReference>
<evidence type="ECO:0000256" key="6">
    <source>
        <dbReference type="SAM" id="MobiDB-lite"/>
    </source>
</evidence>
<comment type="subcellular location">
    <subcellularLocation>
        <location evidence="1">Nucleus</location>
    </subcellularLocation>
</comment>
<feature type="region of interest" description="Disordered" evidence="6">
    <location>
        <begin position="115"/>
        <end position="204"/>
    </location>
</feature>
<dbReference type="GeneID" id="127378360"/>
<dbReference type="RefSeq" id="XP_051283055.1">
    <property type="nucleotide sequence ID" value="XM_051427095.1"/>
</dbReference>
<dbReference type="InterPro" id="IPR013087">
    <property type="entry name" value="Znf_C2H2_type"/>
</dbReference>
<dbReference type="PROSITE" id="PS50157">
    <property type="entry name" value="ZINC_FINGER_C2H2_2"/>
    <property type="match status" value="1"/>
</dbReference>
<dbReference type="Ensembl" id="ENSDLAT00005008125.2">
    <property type="protein sequence ID" value="ENSDLAP00005007448.2"/>
    <property type="gene ID" value="ENSDLAG00005003887.2"/>
</dbReference>
<evidence type="ECO:0000256" key="4">
    <source>
        <dbReference type="ARBA" id="ARBA00023242"/>
    </source>
</evidence>
<dbReference type="GO" id="GO:0000118">
    <property type="term" value="C:histone deacetylase complex"/>
    <property type="evidence" value="ECO:0007669"/>
    <property type="project" value="TreeGrafter"/>
</dbReference>
<dbReference type="PROSITE" id="PS00028">
    <property type="entry name" value="ZINC_FINGER_C2H2_1"/>
    <property type="match status" value="1"/>
</dbReference>
<keyword evidence="5" id="KW-0479">Metal-binding</keyword>
<dbReference type="SMART" id="SM01189">
    <property type="entry name" value="ELM2"/>
    <property type="match status" value="1"/>
</dbReference>
<evidence type="ECO:0000259" key="7">
    <source>
        <dbReference type="PROSITE" id="PS50157"/>
    </source>
</evidence>
<sequence>MSDLWPFSSSSPIIHHSSPFISSPPPLSSPTSTGNHGNPPHAKVPSYHLPEQQVTSPHHLPPPQVTSPHYSHPQATSPYPCPLQVTSPPIVPETQVPSPHLLYHNQVTSPNCVSQYQVSSPHLPPPQVSSPYHNQPQITSPHLLPRAQVTSPHHLPHSNVTSPHFAPHSQVTSPHLLSPLQHHFSNQNHDPGFDNPDWSGPEPPSDLSYLLKSYSYSCQNQNTAHLDLQNQNQFGTGGELENRLPYNAHTHLGGGGGVYDQGVAPGPVQDVWRPLGPTLSQLQCSPLGSTSGEVGLGRWSSMEFSSSPADDSSGVQFFYDGCHDNNAPQPFCSPNTPGPSPHYPQTPTISSPGPQMHLREGRPDFHTSRQLSRDKALSCCLQEYDSYPLTSDPGQQHPQQASQHLLQSQTELIQDQKGLLDAASNSKSCFPPQGRGQDVSGAAQAPSLPAGRSWKEECGGGGRGGRGRRGGGNNQPDWNWMKRPQPKSSPEVLDCRLQCTVCKRDFRSLPALNGHMRSHSGSRSATWLNKGEDSSPLVPPSISMVMPVTVPVQPRAAAKVCRGGPRRCSRLSPPSARAVLYRSLMHLEEEEEEAVAKGDGPVSSGADVAEDGVVTRGDGGVHYTPPPMLCPLRAGPGLYCSLTSRRQQRVQTVQIHNNGLDDLVATETASPLPGTLTTGINTPYVINTPRINVGRGFQAEVPPLRAQRDDPSDSHNALLLWTPWDELERPVNQQRVEALLTMARSSVVPGGGASPESALHVLSECRGDFLLTVEKLLLTPETSNNNNNHTPHPAGVSWSSAERRSLVKSLQLHHKDFSQVQKAVQTKTVSQCVEFYYLWKKKLSLRTPATLTVTLPASNGQRSSKTK</sequence>
<gene>
    <name evidence="10" type="primary">LOC127378360</name>
</gene>
<keyword evidence="5" id="KW-0863">Zinc-finger</keyword>
<feature type="domain" description="ELM2" evidence="8">
    <location>
        <begin position="689"/>
        <end position="780"/>
    </location>
</feature>
<dbReference type="Proteomes" id="UP000694389">
    <property type="component" value="Unassembled WGS sequence"/>
</dbReference>
<evidence type="ECO:0000256" key="1">
    <source>
        <dbReference type="ARBA" id="ARBA00004123"/>
    </source>
</evidence>
<proteinExistence type="predicted"/>
<evidence type="ECO:0000256" key="2">
    <source>
        <dbReference type="ARBA" id="ARBA00023015"/>
    </source>
</evidence>
<dbReference type="InterPro" id="IPR009057">
    <property type="entry name" value="Homeodomain-like_sf"/>
</dbReference>
<protein>
    <recommendedName>
        <fullName evidence="12">Transcriptional-regulating factor 1</fullName>
    </recommendedName>
</protein>
<organism evidence="10 11">
    <name type="scientific">Dicentrarchus labrax</name>
    <name type="common">European seabass</name>
    <name type="synonym">Morone labrax</name>
    <dbReference type="NCBI Taxonomy" id="13489"/>
    <lineage>
        <taxon>Eukaryota</taxon>
        <taxon>Metazoa</taxon>
        <taxon>Chordata</taxon>
        <taxon>Craniata</taxon>
        <taxon>Vertebrata</taxon>
        <taxon>Euteleostomi</taxon>
        <taxon>Actinopterygii</taxon>
        <taxon>Neopterygii</taxon>
        <taxon>Teleostei</taxon>
        <taxon>Neoteleostei</taxon>
        <taxon>Acanthomorphata</taxon>
        <taxon>Eupercaria</taxon>
        <taxon>Moronidae</taxon>
        <taxon>Dicentrarchus</taxon>
    </lineage>
</organism>
<dbReference type="InterPro" id="IPR000949">
    <property type="entry name" value="ELM2_dom"/>
</dbReference>
<reference evidence="10" key="2">
    <citation type="submission" date="2025-09" db="UniProtKB">
        <authorList>
            <consortium name="Ensembl"/>
        </authorList>
    </citation>
    <scope>IDENTIFICATION</scope>
</reference>
<evidence type="ECO:0008006" key="12">
    <source>
        <dbReference type="Google" id="ProtNLM"/>
    </source>
</evidence>
<evidence type="ECO:0000313" key="11">
    <source>
        <dbReference type="Proteomes" id="UP000694389"/>
    </source>
</evidence>
<dbReference type="AlphaFoldDB" id="A0A8C4DVH6"/>
<keyword evidence="4" id="KW-0539">Nucleus</keyword>
<dbReference type="InterPro" id="IPR001005">
    <property type="entry name" value="SANT/Myb"/>
</dbReference>
<feature type="region of interest" description="Disordered" evidence="6">
    <location>
        <begin position="329"/>
        <end position="369"/>
    </location>
</feature>
<evidence type="ECO:0000256" key="3">
    <source>
        <dbReference type="ARBA" id="ARBA00023163"/>
    </source>
</evidence>
<dbReference type="GO" id="GO:0005667">
    <property type="term" value="C:transcription regulator complex"/>
    <property type="evidence" value="ECO:0007669"/>
    <property type="project" value="TreeGrafter"/>
</dbReference>
<dbReference type="Pfam" id="PF13912">
    <property type="entry name" value="zf-C2H2_6"/>
    <property type="match status" value="1"/>
</dbReference>
<feature type="region of interest" description="Disordered" evidence="6">
    <location>
        <begin position="429"/>
        <end position="489"/>
    </location>
</feature>
<evidence type="ECO:0000256" key="5">
    <source>
        <dbReference type="PROSITE-ProRule" id="PRU00042"/>
    </source>
</evidence>
<dbReference type="GO" id="GO:0006357">
    <property type="term" value="P:regulation of transcription by RNA polymerase II"/>
    <property type="evidence" value="ECO:0007669"/>
    <property type="project" value="TreeGrafter"/>
</dbReference>
<evidence type="ECO:0000313" key="10">
    <source>
        <dbReference type="Ensembl" id="ENSDLAP00005007448.2"/>
    </source>
</evidence>
<keyword evidence="3" id="KW-0804">Transcription</keyword>
<dbReference type="GeneTree" id="ENSGT00940000160303"/>
<evidence type="ECO:0000259" key="8">
    <source>
        <dbReference type="PROSITE" id="PS51156"/>
    </source>
</evidence>
<dbReference type="InterPro" id="IPR051066">
    <property type="entry name" value="Trans_reg/Corepressor"/>
</dbReference>
<dbReference type="GO" id="GO:0003714">
    <property type="term" value="F:transcription corepressor activity"/>
    <property type="evidence" value="ECO:0007669"/>
    <property type="project" value="TreeGrafter"/>
</dbReference>